<dbReference type="Gene3D" id="2.60.120.290">
    <property type="entry name" value="Spermadhesin, CUB domain"/>
    <property type="match status" value="4"/>
</dbReference>
<name>A0A2A2JWZ4_9BILA</name>
<evidence type="ECO:0000259" key="5">
    <source>
        <dbReference type="PROSITE" id="PS50041"/>
    </source>
</evidence>
<feature type="domain" description="C-type lectin" evidence="5">
    <location>
        <begin position="356"/>
        <end position="475"/>
    </location>
</feature>
<comment type="caution">
    <text evidence="3">Lacks conserved residue(s) required for the propagation of feature annotation.</text>
</comment>
<feature type="disulfide bond" evidence="3">
    <location>
        <begin position="481"/>
        <end position="508"/>
    </location>
</feature>
<feature type="non-terminal residue" evidence="6">
    <location>
        <position position="1"/>
    </location>
</feature>
<evidence type="ECO:0000256" key="3">
    <source>
        <dbReference type="PROSITE-ProRule" id="PRU00059"/>
    </source>
</evidence>
<dbReference type="InterPro" id="IPR000859">
    <property type="entry name" value="CUB_dom"/>
</dbReference>
<dbReference type="InterPro" id="IPR001304">
    <property type="entry name" value="C-type_lectin-like"/>
</dbReference>
<dbReference type="Pfam" id="PF00431">
    <property type="entry name" value="CUB"/>
    <property type="match status" value="4"/>
</dbReference>
<feature type="domain" description="CUB" evidence="4">
    <location>
        <begin position="481"/>
        <end position="591"/>
    </location>
</feature>
<comment type="caution">
    <text evidence="6">The sequence shown here is derived from an EMBL/GenBank/DDBJ whole genome shotgun (WGS) entry which is preliminary data.</text>
</comment>
<protein>
    <recommendedName>
        <fullName evidence="8">C-type lectin domain-containing protein</fullName>
    </recommendedName>
</protein>
<dbReference type="InterPro" id="IPR016186">
    <property type="entry name" value="C-type_lectin-like/link_sf"/>
</dbReference>
<dbReference type="Gene3D" id="3.10.100.10">
    <property type="entry name" value="Mannose-Binding Protein A, subunit A"/>
    <property type="match status" value="3"/>
</dbReference>
<dbReference type="Proteomes" id="UP000218231">
    <property type="component" value="Unassembled WGS sequence"/>
</dbReference>
<evidence type="ECO:0000259" key="4">
    <source>
        <dbReference type="PROSITE" id="PS01180"/>
    </source>
</evidence>
<feature type="domain" description="CUB" evidence="4">
    <location>
        <begin position="137"/>
        <end position="250"/>
    </location>
</feature>
<dbReference type="STRING" id="2018661.A0A2A2JWZ4"/>
<keyword evidence="7" id="KW-1185">Reference proteome</keyword>
<sequence>VSCAQKLCPDDWIFSNASHQCYYLSSRGSSWSEAEYFCNNIGGDLASIRISDENNFVNNITSGMLIPPWIGVYYNQSTNSWKNIDGITFISYWAKGEPNRLNGDCITYHSTADTHGMACTQCYDIQPALCKQAAATCNGGNFGGSTARKGTITSPNYPNNYYNNLDCQYMITSPNGTYITITFDPFIVENTYDYVVIFDGFENSTSKQIAKITGTPGRKQYETTGNQLLVWFHSDYIVNKQGWSAAWEAKTIMPPIYQNGSSGELTSPLYPADYPSWSEQLYFVTATPGFQVQLAFDYFQVEKNYDGLQVFDGLVQTPQFQVANLTGTTGIAPWNYTFSNNTFSLRFFSDGIIHNGTSNCYTVTTNSYTFNDGMNYCASIGGTLASITAASDRTFISNVTLNNLLPPFIGVTYNATANKWTNIDGTSFISYWVSGQGEPNLANGNCAVFKSVGTLSTQQGFETAPCYDTQPVVCKQHGAVCVPYNVTANNGTFTSPNYPNYYYNNLNCFYYITSPAGTYVAINFDPVLVEFGIDTISVYEGFQNSTGALIGKISSSTSPRSFESVGNQMLVWFHTDASIVKQGWSAFWTAKRGNATIVEYGSNGQLNSPNYPSSYNNFLEQSYLVNATDQFKVQATIVDFKTQANRDYLFIYDGANMTNDNLVANLSGLTGVAPWTHTFSSNIFSMRFTSDASLQYSGWNLTWTISFSADDAQAYCNSIGGDLASIYGYYERDFVMNFTMDMIVMPWIGLRRNLTSNSWYNLDGTSFLSWWSSGLYITIYFDPYLVEFGFDRIRVYEGKGNSSDNLIGE</sequence>
<reference evidence="6 7" key="1">
    <citation type="journal article" date="2017" name="Curr. Biol.">
        <title>Genome architecture and evolution of a unichromosomal asexual nematode.</title>
        <authorList>
            <person name="Fradin H."/>
            <person name="Zegar C."/>
            <person name="Gutwein M."/>
            <person name="Lucas J."/>
            <person name="Kovtun M."/>
            <person name="Corcoran D."/>
            <person name="Baugh L.R."/>
            <person name="Kiontke K."/>
            <person name="Gunsalus K."/>
            <person name="Fitch D.H."/>
            <person name="Piano F."/>
        </authorList>
    </citation>
    <scope>NUCLEOTIDE SEQUENCE [LARGE SCALE GENOMIC DNA]</scope>
    <source>
        <strain evidence="6">PF1309</strain>
    </source>
</reference>
<dbReference type="InterPro" id="IPR035914">
    <property type="entry name" value="Sperma_CUB_dom_sf"/>
</dbReference>
<dbReference type="PANTHER" id="PTHR24251">
    <property type="entry name" value="OVOCHYMASE-RELATED"/>
    <property type="match status" value="1"/>
</dbReference>
<gene>
    <name evidence="6" type="ORF">WR25_11752</name>
</gene>
<dbReference type="InterPro" id="IPR016187">
    <property type="entry name" value="CTDL_fold"/>
</dbReference>
<dbReference type="PROSITE" id="PS50041">
    <property type="entry name" value="C_TYPE_LECTIN_2"/>
    <property type="match status" value="3"/>
</dbReference>
<evidence type="ECO:0008006" key="8">
    <source>
        <dbReference type="Google" id="ProtNLM"/>
    </source>
</evidence>
<accession>A0A2A2JWZ4</accession>
<dbReference type="SUPFAM" id="SSF56436">
    <property type="entry name" value="C-type lectin-like"/>
    <property type="match status" value="3"/>
</dbReference>
<evidence type="ECO:0000256" key="2">
    <source>
        <dbReference type="ARBA" id="ARBA00023157"/>
    </source>
</evidence>
<dbReference type="CDD" id="cd00037">
    <property type="entry name" value="CLECT"/>
    <property type="match status" value="3"/>
</dbReference>
<dbReference type="SUPFAM" id="SSF49854">
    <property type="entry name" value="Spermadhesin, CUB domain"/>
    <property type="match status" value="4"/>
</dbReference>
<keyword evidence="2 3" id="KW-1015">Disulfide bond</keyword>
<dbReference type="CDD" id="cd00041">
    <property type="entry name" value="CUB"/>
    <property type="match status" value="4"/>
</dbReference>
<dbReference type="OrthoDB" id="5808499at2759"/>
<feature type="domain" description="C-type lectin" evidence="5">
    <location>
        <begin position="17"/>
        <end position="131"/>
    </location>
</feature>
<evidence type="ECO:0000313" key="7">
    <source>
        <dbReference type="Proteomes" id="UP000218231"/>
    </source>
</evidence>
<evidence type="ECO:0000256" key="1">
    <source>
        <dbReference type="ARBA" id="ARBA00022737"/>
    </source>
</evidence>
<feature type="domain" description="C-type lectin" evidence="5">
    <location>
        <begin position="710"/>
        <end position="770"/>
    </location>
</feature>
<feature type="domain" description="CUB" evidence="4">
    <location>
        <begin position="248"/>
        <end position="368"/>
    </location>
</feature>
<feature type="domain" description="CUB" evidence="4">
    <location>
        <begin position="593"/>
        <end position="706"/>
    </location>
</feature>
<dbReference type="EMBL" id="LIAE01010141">
    <property type="protein sequence ID" value="PAV66198.1"/>
    <property type="molecule type" value="Genomic_DNA"/>
</dbReference>
<dbReference type="SMART" id="SM00042">
    <property type="entry name" value="CUB"/>
    <property type="match status" value="4"/>
</dbReference>
<dbReference type="SMART" id="SM00034">
    <property type="entry name" value="CLECT"/>
    <property type="match status" value="3"/>
</dbReference>
<proteinExistence type="predicted"/>
<dbReference type="PROSITE" id="PS01180">
    <property type="entry name" value="CUB"/>
    <property type="match status" value="4"/>
</dbReference>
<dbReference type="Pfam" id="PF00059">
    <property type="entry name" value="Lectin_C"/>
    <property type="match status" value="3"/>
</dbReference>
<evidence type="ECO:0000313" key="6">
    <source>
        <dbReference type="EMBL" id="PAV66198.1"/>
    </source>
</evidence>
<dbReference type="AlphaFoldDB" id="A0A2A2JWZ4"/>
<keyword evidence="1" id="KW-0677">Repeat</keyword>
<dbReference type="PANTHER" id="PTHR24251:SF30">
    <property type="entry name" value="MEMBRANE FRIZZLED-RELATED PROTEIN"/>
    <property type="match status" value="1"/>
</dbReference>
<organism evidence="6 7">
    <name type="scientific">Diploscapter pachys</name>
    <dbReference type="NCBI Taxonomy" id="2018661"/>
    <lineage>
        <taxon>Eukaryota</taxon>
        <taxon>Metazoa</taxon>
        <taxon>Ecdysozoa</taxon>
        <taxon>Nematoda</taxon>
        <taxon>Chromadorea</taxon>
        <taxon>Rhabditida</taxon>
        <taxon>Rhabditina</taxon>
        <taxon>Rhabditomorpha</taxon>
        <taxon>Rhabditoidea</taxon>
        <taxon>Rhabditidae</taxon>
        <taxon>Diploscapter</taxon>
    </lineage>
</organism>